<accession>A0A506U989</accession>
<reference evidence="6 7" key="1">
    <citation type="submission" date="2019-06" db="EMBL/GenBank/DDBJ databases">
        <authorList>
            <person name="Li M."/>
        </authorList>
    </citation>
    <scope>NUCLEOTIDE SEQUENCE [LARGE SCALE GENOMIC DNA]</scope>
    <source>
        <strain evidence="6 7">BGMRC2036</strain>
    </source>
</reference>
<comment type="caution">
    <text evidence="6">The sequence shown here is derived from an EMBL/GenBank/DDBJ whole genome shotgun (WGS) entry which is preliminary data.</text>
</comment>
<evidence type="ECO:0000313" key="6">
    <source>
        <dbReference type="EMBL" id="TPW30098.1"/>
    </source>
</evidence>
<dbReference type="EMBL" id="VHLG01000007">
    <property type="protein sequence ID" value="TPW30098.1"/>
    <property type="molecule type" value="Genomic_DNA"/>
</dbReference>
<evidence type="ECO:0000256" key="1">
    <source>
        <dbReference type="ARBA" id="ARBA00006383"/>
    </source>
</evidence>
<evidence type="ECO:0000256" key="5">
    <source>
        <dbReference type="RuleBase" id="RU365031"/>
    </source>
</evidence>
<comment type="similarity">
    <text evidence="1 5">Belongs to the antibiotic N-acetyltransferase family.</text>
</comment>
<keyword evidence="5" id="KW-0046">Antibiotic resistance</keyword>
<keyword evidence="7" id="KW-1185">Reference proteome</keyword>
<keyword evidence="3 5" id="KW-0808">Transferase</keyword>
<evidence type="ECO:0000256" key="4">
    <source>
        <dbReference type="ARBA" id="ARBA00023315"/>
    </source>
</evidence>
<dbReference type="Pfam" id="PF02522">
    <property type="entry name" value="Antibiotic_NAT"/>
    <property type="match status" value="1"/>
</dbReference>
<comment type="catalytic activity">
    <reaction evidence="5">
        <text>a 2-deoxystreptamine antibiotic + acetyl-CoA = an N(3)-acetyl-2-deoxystreptamine antibiotic + CoA + H(+)</text>
        <dbReference type="Rhea" id="RHEA:12665"/>
        <dbReference type="ChEBI" id="CHEBI:15378"/>
        <dbReference type="ChEBI" id="CHEBI:57287"/>
        <dbReference type="ChEBI" id="CHEBI:57288"/>
        <dbReference type="ChEBI" id="CHEBI:57921"/>
        <dbReference type="ChEBI" id="CHEBI:77452"/>
        <dbReference type="EC" id="2.3.1.81"/>
    </reaction>
</comment>
<sequence>MSEAALVTRTAVPATRGSLGRELQRAGLEAASTVIVHTSLKALGWIAGGPVALIEALIDVVGDNGTIIMPAHSPQMTDPANWQHPAVPQAWHAVIEAEMPAFDPATTPSRGMGQTAELFRTWPGTLRSNHPMTSFAARGERAAALMRRHDLESPLGEGSPLAELYHEGAVVLLLGVGFDRCTMMHLAEDHAFPRRPKMRQASAVTENGQRVWKRYSISENMNSERFVAVGADLVADGTARRFAIGAGYGIIVPARAAVDRAAAAWRATDWAQG</sequence>
<dbReference type="OrthoDB" id="7330654at2"/>
<organism evidence="6 7">
    <name type="scientific">Martelella alba</name>
    <dbReference type="NCBI Taxonomy" id="2590451"/>
    <lineage>
        <taxon>Bacteria</taxon>
        <taxon>Pseudomonadati</taxon>
        <taxon>Pseudomonadota</taxon>
        <taxon>Alphaproteobacteria</taxon>
        <taxon>Hyphomicrobiales</taxon>
        <taxon>Aurantimonadaceae</taxon>
        <taxon>Martelella</taxon>
    </lineage>
</organism>
<dbReference type="GO" id="GO:0046353">
    <property type="term" value="F:aminoglycoside 3-N-acetyltransferase activity"/>
    <property type="evidence" value="ECO:0007669"/>
    <property type="project" value="UniProtKB-EC"/>
</dbReference>
<gene>
    <name evidence="6" type="ORF">FJU08_12285</name>
</gene>
<dbReference type="SUPFAM" id="SSF110710">
    <property type="entry name" value="TTHA0583/YokD-like"/>
    <property type="match status" value="1"/>
</dbReference>
<evidence type="ECO:0000313" key="7">
    <source>
        <dbReference type="Proteomes" id="UP000318801"/>
    </source>
</evidence>
<dbReference type="InterPro" id="IPR003679">
    <property type="entry name" value="Amioglycoside_AcTrfase"/>
</dbReference>
<dbReference type="GO" id="GO:0046677">
    <property type="term" value="P:response to antibiotic"/>
    <property type="evidence" value="ECO:0007669"/>
    <property type="project" value="UniProtKB-KW"/>
</dbReference>
<dbReference type="RefSeq" id="WP_141149307.1">
    <property type="nucleotide sequence ID" value="NZ_VHLG01000007.1"/>
</dbReference>
<dbReference type="AlphaFoldDB" id="A0A506U989"/>
<dbReference type="InterPro" id="IPR028345">
    <property type="entry name" value="Antibiotic_NAT-like"/>
</dbReference>
<dbReference type="PANTHER" id="PTHR11104:SF0">
    <property type="entry name" value="SPBETA PROPHAGE-DERIVED AMINOGLYCOSIDE N(3')-ACETYLTRANSFERASE-LIKE PROTEIN YOKD"/>
    <property type="match status" value="1"/>
</dbReference>
<dbReference type="EC" id="2.3.1.-" evidence="5"/>
<protein>
    <recommendedName>
        <fullName evidence="2 5">Aminoglycoside N(3)-acetyltransferase</fullName>
        <ecNumber evidence="5">2.3.1.-</ecNumber>
    </recommendedName>
</protein>
<name>A0A506U989_9HYPH</name>
<dbReference type="Proteomes" id="UP000318801">
    <property type="component" value="Unassembled WGS sequence"/>
</dbReference>
<proteinExistence type="inferred from homology"/>
<evidence type="ECO:0000256" key="2">
    <source>
        <dbReference type="ARBA" id="ARBA00012882"/>
    </source>
</evidence>
<dbReference type="PANTHER" id="PTHR11104">
    <property type="entry name" value="AMINOGLYCOSIDE N3-ACETYLTRANSFERASE"/>
    <property type="match status" value="1"/>
</dbReference>
<keyword evidence="4 5" id="KW-0012">Acyltransferase</keyword>
<evidence type="ECO:0000256" key="3">
    <source>
        <dbReference type="ARBA" id="ARBA00022679"/>
    </source>
</evidence>